<feature type="modified residue" description="4-aspartylphosphate" evidence="1">
    <location>
        <position position="56"/>
    </location>
</feature>
<dbReference type="InterPro" id="IPR011006">
    <property type="entry name" value="CheY-like_superfamily"/>
</dbReference>
<evidence type="ECO:0000313" key="9">
    <source>
        <dbReference type="Proteomes" id="UP000295506"/>
    </source>
</evidence>
<dbReference type="InterPro" id="IPR052155">
    <property type="entry name" value="Biofilm_reg_signaling"/>
</dbReference>
<sequence length="445" mass="50662">MDDQLQKVLVVDDSQTNLALLKHMLRDIECRVVQAESGAEAVERARTSDFAVILLDIQMPGMNGYEAAARIKEHERSRNVPIIFITAIYQDEENVHQGYETGAVDYLFRPVDPEILTSKVKAFLQMHRQKMLLESEVEQRRNTEIALRVAEEKYRSIFERAIEGIFQCTLGGEYLEANPAMLRILGYEKMSDVVNVPALRDAHMIEEHHRRLYRELLARDGAVTNFEFRLRRCDGEVIWCSESSRLVRGVEGRDFVEGVLEDITDRKNTELELKRLATVDSLTGIANRHRFFDRLEHALALAKRYERIVAVLFVDLNDFKQVNDTYGHQAGDELLCMVAERLQQRTRESDTLARLGGDEFGILLSDVRDREGAFSVTENLLNVVREPYTVRGHELTIGATIGISFFPEDGKDPVTLISRADAAMYGAKRQGKNDYGTFGDYGLPG</sequence>
<evidence type="ECO:0000259" key="2">
    <source>
        <dbReference type="PROSITE" id="PS50110"/>
    </source>
</evidence>
<feature type="domain" description="GGDEF" evidence="5">
    <location>
        <begin position="307"/>
        <end position="440"/>
    </location>
</feature>
<evidence type="ECO:0000313" key="6">
    <source>
        <dbReference type="EMBL" id="AMK11428.1"/>
    </source>
</evidence>
<dbReference type="InterPro" id="IPR029787">
    <property type="entry name" value="Nucleotide_cyclase"/>
</dbReference>
<evidence type="ECO:0000259" key="3">
    <source>
        <dbReference type="PROSITE" id="PS50112"/>
    </source>
</evidence>
<dbReference type="PANTHER" id="PTHR44757:SF2">
    <property type="entry name" value="BIOFILM ARCHITECTURE MAINTENANCE PROTEIN MBAA"/>
    <property type="match status" value="1"/>
</dbReference>
<dbReference type="FunFam" id="3.30.70.270:FF:000001">
    <property type="entry name" value="Diguanylate cyclase domain protein"/>
    <property type="match status" value="1"/>
</dbReference>
<dbReference type="SUPFAM" id="SSF55785">
    <property type="entry name" value="PYP-like sensor domain (PAS domain)"/>
    <property type="match status" value="1"/>
</dbReference>
<dbReference type="NCBIfam" id="TIGR00229">
    <property type="entry name" value="sensory_box"/>
    <property type="match status" value="1"/>
</dbReference>
<dbReference type="OrthoDB" id="5333838at2"/>
<dbReference type="SMART" id="SM00267">
    <property type="entry name" value="GGDEF"/>
    <property type="match status" value="1"/>
</dbReference>
<dbReference type="Pfam" id="PF00990">
    <property type="entry name" value="GGDEF"/>
    <property type="match status" value="1"/>
</dbReference>
<dbReference type="GO" id="GO:0006355">
    <property type="term" value="P:regulation of DNA-templated transcription"/>
    <property type="evidence" value="ECO:0007669"/>
    <property type="project" value="InterPro"/>
</dbReference>
<evidence type="ECO:0000256" key="1">
    <source>
        <dbReference type="PROSITE-ProRule" id="PRU00169"/>
    </source>
</evidence>
<gene>
    <name evidence="6" type="ORF">AWY79_10020</name>
    <name evidence="7" type="ORF">EDC59_103118</name>
</gene>
<name>A0A126QP07_9BACT</name>
<accession>A0A126QP07</accession>
<dbReference type="KEGG" id="dej:AWY79_10020"/>
<feature type="domain" description="PAS" evidence="3">
    <location>
        <begin position="150"/>
        <end position="189"/>
    </location>
</feature>
<dbReference type="PROSITE" id="PS50112">
    <property type="entry name" value="PAS"/>
    <property type="match status" value="1"/>
</dbReference>
<keyword evidence="8" id="KW-1185">Reference proteome</keyword>
<proteinExistence type="predicted"/>
<feature type="domain" description="Response regulatory" evidence="2">
    <location>
        <begin position="7"/>
        <end position="124"/>
    </location>
</feature>
<dbReference type="InterPro" id="IPR000700">
    <property type="entry name" value="PAS-assoc_C"/>
</dbReference>
<dbReference type="Gene3D" id="3.30.70.270">
    <property type="match status" value="1"/>
</dbReference>
<dbReference type="Pfam" id="PF00989">
    <property type="entry name" value="PAS"/>
    <property type="match status" value="1"/>
</dbReference>
<dbReference type="CDD" id="cd00130">
    <property type="entry name" value="PAS"/>
    <property type="match status" value="1"/>
</dbReference>
<dbReference type="Gene3D" id="3.30.450.20">
    <property type="entry name" value="PAS domain"/>
    <property type="match status" value="1"/>
</dbReference>
<dbReference type="NCBIfam" id="TIGR00254">
    <property type="entry name" value="GGDEF"/>
    <property type="match status" value="1"/>
</dbReference>
<dbReference type="PROSITE" id="PS50110">
    <property type="entry name" value="RESPONSE_REGULATORY"/>
    <property type="match status" value="1"/>
</dbReference>
<dbReference type="GO" id="GO:0003824">
    <property type="term" value="F:catalytic activity"/>
    <property type="evidence" value="ECO:0007669"/>
    <property type="project" value="UniProtKB-ARBA"/>
</dbReference>
<reference evidence="6 8" key="1">
    <citation type="journal article" date="2016" name="Front. Microbiol.">
        <title>Genome Sequence of the Piezophilic, Mesophilic Sulfate-Reducing Bacterium Desulfovibrio indicus J2T.</title>
        <authorList>
            <person name="Cao J."/>
            <person name="Maignien L."/>
            <person name="Shao Z."/>
            <person name="Alain K."/>
            <person name="Jebbar M."/>
        </authorList>
    </citation>
    <scope>NUCLEOTIDE SEQUENCE [LARGE SCALE GENOMIC DNA]</scope>
    <source>
        <strain evidence="6 8">J2</strain>
    </source>
</reference>
<dbReference type="AlphaFoldDB" id="A0A126QP07"/>
<evidence type="ECO:0000313" key="7">
    <source>
        <dbReference type="EMBL" id="TDT89820.1"/>
    </source>
</evidence>
<dbReference type="RefSeq" id="WP_066803111.1">
    <property type="nucleotide sequence ID" value="NZ_CP014206.1"/>
</dbReference>
<dbReference type="PROSITE" id="PS50887">
    <property type="entry name" value="GGDEF"/>
    <property type="match status" value="1"/>
</dbReference>
<dbReference type="Gene3D" id="3.40.50.2300">
    <property type="match status" value="1"/>
</dbReference>
<dbReference type="SUPFAM" id="SSF55073">
    <property type="entry name" value="Nucleotide cyclase"/>
    <property type="match status" value="1"/>
</dbReference>
<organism evidence="7 9">
    <name type="scientific">Pseudodesulfovibrio indicus</name>
    <dbReference type="NCBI Taxonomy" id="1716143"/>
    <lineage>
        <taxon>Bacteria</taxon>
        <taxon>Pseudomonadati</taxon>
        <taxon>Thermodesulfobacteriota</taxon>
        <taxon>Desulfovibrionia</taxon>
        <taxon>Desulfovibrionales</taxon>
        <taxon>Desulfovibrionaceae</taxon>
    </lineage>
</organism>
<dbReference type="InterPro" id="IPR001789">
    <property type="entry name" value="Sig_transdc_resp-reg_receiver"/>
</dbReference>
<dbReference type="CDD" id="cd01949">
    <property type="entry name" value="GGDEF"/>
    <property type="match status" value="1"/>
</dbReference>
<reference evidence="7 9" key="2">
    <citation type="submission" date="2019-03" db="EMBL/GenBank/DDBJ databases">
        <title>Genomic Encyclopedia of Type Strains, Phase IV (KMG-IV): sequencing the most valuable type-strain genomes for metagenomic binning, comparative biology and taxonomic classification.</title>
        <authorList>
            <person name="Goeker M."/>
        </authorList>
    </citation>
    <scope>NUCLEOTIDE SEQUENCE [LARGE SCALE GENOMIC DNA]</scope>
    <source>
        <strain evidence="7 9">DSM 101483</strain>
    </source>
</reference>
<evidence type="ECO:0000259" key="5">
    <source>
        <dbReference type="PROSITE" id="PS50887"/>
    </source>
</evidence>
<dbReference type="Pfam" id="PF00072">
    <property type="entry name" value="Response_reg"/>
    <property type="match status" value="1"/>
</dbReference>
<dbReference type="Proteomes" id="UP000055611">
    <property type="component" value="Chromosome"/>
</dbReference>
<dbReference type="SMART" id="SM00448">
    <property type="entry name" value="REC"/>
    <property type="match status" value="1"/>
</dbReference>
<dbReference type="InterPro" id="IPR000160">
    <property type="entry name" value="GGDEF_dom"/>
</dbReference>
<evidence type="ECO:0000259" key="4">
    <source>
        <dbReference type="PROSITE" id="PS50113"/>
    </source>
</evidence>
<feature type="domain" description="PAC" evidence="4">
    <location>
        <begin position="224"/>
        <end position="275"/>
    </location>
</feature>
<dbReference type="PROSITE" id="PS50113">
    <property type="entry name" value="PAC"/>
    <property type="match status" value="1"/>
</dbReference>
<dbReference type="Proteomes" id="UP000295506">
    <property type="component" value="Unassembled WGS sequence"/>
</dbReference>
<dbReference type="PANTHER" id="PTHR44757">
    <property type="entry name" value="DIGUANYLATE CYCLASE DGCP"/>
    <property type="match status" value="1"/>
</dbReference>
<dbReference type="InterPro" id="IPR043128">
    <property type="entry name" value="Rev_trsase/Diguanyl_cyclase"/>
</dbReference>
<dbReference type="EMBL" id="CP014206">
    <property type="protein sequence ID" value="AMK11428.1"/>
    <property type="molecule type" value="Genomic_DNA"/>
</dbReference>
<dbReference type="GO" id="GO:0000160">
    <property type="term" value="P:phosphorelay signal transduction system"/>
    <property type="evidence" value="ECO:0007669"/>
    <property type="project" value="InterPro"/>
</dbReference>
<dbReference type="EMBL" id="SOBK01000003">
    <property type="protein sequence ID" value="TDT89820.1"/>
    <property type="molecule type" value="Genomic_DNA"/>
</dbReference>
<keyword evidence="1" id="KW-0597">Phosphoprotein</keyword>
<dbReference type="InterPro" id="IPR035965">
    <property type="entry name" value="PAS-like_dom_sf"/>
</dbReference>
<protein>
    <submittedName>
        <fullName evidence="6 7">Diguanylate cyclase</fullName>
    </submittedName>
</protein>
<dbReference type="InterPro" id="IPR013767">
    <property type="entry name" value="PAS_fold"/>
</dbReference>
<dbReference type="InterPro" id="IPR000014">
    <property type="entry name" value="PAS"/>
</dbReference>
<dbReference type="SUPFAM" id="SSF52172">
    <property type="entry name" value="CheY-like"/>
    <property type="match status" value="1"/>
</dbReference>
<evidence type="ECO:0000313" key="8">
    <source>
        <dbReference type="Proteomes" id="UP000055611"/>
    </source>
</evidence>